<dbReference type="Pfam" id="PF00990">
    <property type="entry name" value="GGDEF"/>
    <property type="match status" value="1"/>
</dbReference>
<dbReference type="SUPFAM" id="SSF55785">
    <property type="entry name" value="PYP-like sensor domain (PAS domain)"/>
    <property type="match status" value="1"/>
</dbReference>
<feature type="transmembrane region" description="Helical" evidence="1">
    <location>
        <begin position="31"/>
        <end position="50"/>
    </location>
</feature>
<dbReference type="InterPro" id="IPR043128">
    <property type="entry name" value="Rev_trsase/Diguanyl_cyclase"/>
</dbReference>
<dbReference type="InterPro" id="IPR029787">
    <property type="entry name" value="Nucleotide_cyclase"/>
</dbReference>
<gene>
    <name evidence="4" type="ORF">IAB63_10215</name>
</gene>
<dbReference type="SMART" id="SM00267">
    <property type="entry name" value="GGDEF"/>
    <property type="match status" value="1"/>
</dbReference>
<dbReference type="NCBIfam" id="TIGR00254">
    <property type="entry name" value="GGDEF"/>
    <property type="match status" value="1"/>
</dbReference>
<dbReference type="InterPro" id="IPR035965">
    <property type="entry name" value="PAS-like_dom_sf"/>
</dbReference>
<feature type="domain" description="GGDEF" evidence="3">
    <location>
        <begin position="373"/>
        <end position="507"/>
    </location>
</feature>
<feature type="transmembrane region" description="Helical" evidence="1">
    <location>
        <begin position="92"/>
        <end position="112"/>
    </location>
</feature>
<evidence type="ECO:0000256" key="1">
    <source>
        <dbReference type="SAM" id="Phobius"/>
    </source>
</evidence>
<evidence type="ECO:0000259" key="2">
    <source>
        <dbReference type="PROSITE" id="PS50113"/>
    </source>
</evidence>
<keyword evidence="1" id="KW-0812">Transmembrane</keyword>
<proteinExistence type="predicted"/>
<reference evidence="4" key="1">
    <citation type="submission" date="2020-10" db="EMBL/GenBank/DDBJ databases">
        <authorList>
            <person name="Gilroy R."/>
        </authorList>
    </citation>
    <scope>NUCLEOTIDE SEQUENCE</scope>
    <source>
        <strain evidence="4">CHK187-14744</strain>
    </source>
</reference>
<keyword evidence="1" id="KW-0472">Membrane</keyword>
<comment type="caution">
    <text evidence="4">The sequence shown here is derived from an EMBL/GenBank/DDBJ whole genome shotgun (WGS) entry which is preliminary data.</text>
</comment>
<dbReference type="InterPro" id="IPR052163">
    <property type="entry name" value="DGC-Regulatory_Protein"/>
</dbReference>
<feature type="transmembrane region" description="Helical" evidence="1">
    <location>
        <begin position="169"/>
        <end position="188"/>
    </location>
</feature>
<dbReference type="PROSITE" id="PS50887">
    <property type="entry name" value="GGDEF"/>
    <property type="match status" value="1"/>
</dbReference>
<protein>
    <submittedName>
        <fullName evidence="4">Sensor domain-containing diguanylate cyclase</fullName>
    </submittedName>
</protein>
<dbReference type="EMBL" id="DVLT01000064">
    <property type="protein sequence ID" value="HIU03613.1"/>
    <property type="molecule type" value="Genomic_DNA"/>
</dbReference>
<dbReference type="PROSITE" id="PS50113">
    <property type="entry name" value="PAC"/>
    <property type="match status" value="1"/>
</dbReference>
<dbReference type="Gene3D" id="3.30.70.270">
    <property type="match status" value="1"/>
</dbReference>
<dbReference type="CDD" id="cd01949">
    <property type="entry name" value="GGDEF"/>
    <property type="match status" value="1"/>
</dbReference>
<dbReference type="AlphaFoldDB" id="A0A9D1HHI3"/>
<dbReference type="SUPFAM" id="SSF55073">
    <property type="entry name" value="Nucleotide cyclase"/>
    <property type="match status" value="1"/>
</dbReference>
<feature type="domain" description="PAC" evidence="2">
    <location>
        <begin position="290"/>
        <end position="342"/>
    </location>
</feature>
<dbReference type="PANTHER" id="PTHR46663:SF2">
    <property type="entry name" value="GGDEF DOMAIN-CONTAINING PROTEIN"/>
    <property type="match status" value="1"/>
</dbReference>
<dbReference type="InterPro" id="IPR000700">
    <property type="entry name" value="PAS-assoc_C"/>
</dbReference>
<sequence length="515" mass="58780">MNNLYALSVPSDLKNDFSQGTCNSNHRILKLLIFFISLAQLFNLFRVLFLSDSGLHTVNNRIYFSFYCFLLLISLIYIPVGHFFKDHPKRQLTCQMALCLLWLLWSAGLNLYDMIRQPQNAEGTIFLFSLLMVAVCVQMIPAFFIPAFSLSGLAFIFSSREILRSGELLNIFFFVCIAQLIAYARFHYTLKDMDQARTIRHISKSLEQEKEKLDLSLKKYHYIVSESKNIIVEWDRKSDTAVFSGNWQERFHYPSVISGFTQWLGSSPILGSDIRQKLTSWLLDPSCTSVETELEIKTTSGESRWFLLHFSFQEGTDGQVVSGIGYLSDISSQKQEILSLKSKVMTDTLTGLLNRRAIRNYMTVHPHLLDDNIMTVMFIIDLDNFKQINDTYGHPCGDYVLVQAGAFLKNLFRKTDAVGRLGGDEFIILMYARRNRQLVTKKAREMTQTPLTVQWNGVQIPVGFSVGVSVSFQPQADYDLLYKSADGALYEAKQNCKGNFVIRLPDGPEADKTTV</sequence>
<evidence type="ECO:0000313" key="4">
    <source>
        <dbReference type="EMBL" id="HIU03613.1"/>
    </source>
</evidence>
<name>A0A9D1HHI3_9FIRM</name>
<organism evidence="4 5">
    <name type="scientific">Candidatus Onthocola gallistercoris</name>
    <dbReference type="NCBI Taxonomy" id="2840876"/>
    <lineage>
        <taxon>Bacteria</taxon>
        <taxon>Bacillati</taxon>
        <taxon>Bacillota</taxon>
        <taxon>Bacilli</taxon>
        <taxon>Candidatus Onthocola</taxon>
    </lineage>
</organism>
<dbReference type="Proteomes" id="UP000824164">
    <property type="component" value="Unassembled WGS sequence"/>
</dbReference>
<feature type="transmembrane region" description="Helical" evidence="1">
    <location>
        <begin position="62"/>
        <end position="80"/>
    </location>
</feature>
<dbReference type="Gene3D" id="3.30.450.20">
    <property type="entry name" value="PAS domain"/>
    <property type="match status" value="1"/>
</dbReference>
<accession>A0A9D1HHI3</accession>
<feature type="transmembrane region" description="Helical" evidence="1">
    <location>
        <begin position="124"/>
        <end position="157"/>
    </location>
</feature>
<reference evidence="4" key="2">
    <citation type="journal article" date="2021" name="PeerJ">
        <title>Extensive microbial diversity within the chicken gut microbiome revealed by metagenomics and culture.</title>
        <authorList>
            <person name="Gilroy R."/>
            <person name="Ravi A."/>
            <person name="Getino M."/>
            <person name="Pursley I."/>
            <person name="Horton D.L."/>
            <person name="Alikhan N.F."/>
            <person name="Baker D."/>
            <person name="Gharbi K."/>
            <person name="Hall N."/>
            <person name="Watson M."/>
            <person name="Adriaenssens E.M."/>
            <person name="Foster-Nyarko E."/>
            <person name="Jarju S."/>
            <person name="Secka A."/>
            <person name="Antonio M."/>
            <person name="Oren A."/>
            <person name="Chaudhuri R.R."/>
            <person name="La Ragione R."/>
            <person name="Hildebrand F."/>
            <person name="Pallen M.J."/>
        </authorList>
    </citation>
    <scope>NUCLEOTIDE SEQUENCE</scope>
    <source>
        <strain evidence="4">CHK187-14744</strain>
    </source>
</reference>
<evidence type="ECO:0000313" key="5">
    <source>
        <dbReference type="Proteomes" id="UP000824164"/>
    </source>
</evidence>
<dbReference type="PANTHER" id="PTHR46663">
    <property type="entry name" value="DIGUANYLATE CYCLASE DGCT-RELATED"/>
    <property type="match status" value="1"/>
</dbReference>
<evidence type="ECO:0000259" key="3">
    <source>
        <dbReference type="PROSITE" id="PS50887"/>
    </source>
</evidence>
<keyword evidence="1" id="KW-1133">Transmembrane helix</keyword>
<dbReference type="InterPro" id="IPR000160">
    <property type="entry name" value="GGDEF_dom"/>
</dbReference>